<reference evidence="1 2" key="1">
    <citation type="journal article" date="2012" name="PLoS Pathog.">
        <title>Diverse lifestyles and strategies of plant pathogenesis encoded in the genomes of eighteen Dothideomycetes fungi.</title>
        <authorList>
            <person name="Ohm R.A."/>
            <person name="Feau N."/>
            <person name="Henrissat B."/>
            <person name="Schoch C.L."/>
            <person name="Horwitz B.A."/>
            <person name="Barry K.W."/>
            <person name="Condon B.J."/>
            <person name="Copeland A.C."/>
            <person name="Dhillon B."/>
            <person name="Glaser F."/>
            <person name="Hesse C.N."/>
            <person name="Kosti I."/>
            <person name="LaButti K."/>
            <person name="Lindquist E.A."/>
            <person name="Lucas S."/>
            <person name="Salamov A.A."/>
            <person name="Bradshaw R.E."/>
            <person name="Ciuffetti L."/>
            <person name="Hamelin R.C."/>
            <person name="Kema G.H.J."/>
            <person name="Lawrence C."/>
            <person name="Scott J.A."/>
            <person name="Spatafora J.W."/>
            <person name="Turgeon B.G."/>
            <person name="de Wit P.J.G.M."/>
            <person name="Zhong S."/>
            <person name="Goodwin S.B."/>
            <person name="Grigoriev I.V."/>
        </authorList>
    </citation>
    <scope>NUCLEOTIDE SEQUENCE [LARGE SCALE GENOMIC DNA]</scope>
    <source>
        <strain evidence="1 2">SO2202</strain>
    </source>
</reference>
<protein>
    <submittedName>
        <fullName evidence="1">Uncharacterized protein</fullName>
    </submittedName>
</protein>
<dbReference type="Proteomes" id="UP000016931">
    <property type="component" value="Unassembled WGS sequence"/>
</dbReference>
<evidence type="ECO:0000313" key="1">
    <source>
        <dbReference type="EMBL" id="EMF14574.1"/>
    </source>
</evidence>
<dbReference type="GeneID" id="27901935"/>
<gene>
    <name evidence="1" type="ORF">SEPMUDRAFT_148245</name>
</gene>
<proteinExistence type="predicted"/>
<name>M3D9M5_SPHMS</name>
<dbReference type="EMBL" id="KB456262">
    <property type="protein sequence ID" value="EMF14574.1"/>
    <property type="molecule type" value="Genomic_DNA"/>
</dbReference>
<dbReference type="AlphaFoldDB" id="M3D9M5"/>
<accession>M3D9M5</accession>
<keyword evidence="2" id="KW-1185">Reference proteome</keyword>
<sequence>MRPAMVIVCTQFSECAPSSLLLGAEPGMLMFHIHALAWEEHRGRGRSAVQQSLWVTAWILPASGIIWLQHNATEVPTGSGCVTLEPAQSICPVPPDCPPLHSLHCLPRVVCLSTGTTAQ</sequence>
<dbReference type="RefSeq" id="XP_016762695.1">
    <property type="nucleotide sequence ID" value="XM_016904798.1"/>
</dbReference>
<evidence type="ECO:0000313" key="2">
    <source>
        <dbReference type="Proteomes" id="UP000016931"/>
    </source>
</evidence>
<dbReference type="HOGENOM" id="CLU_2062926_0_0_1"/>
<organism evidence="1 2">
    <name type="scientific">Sphaerulina musiva (strain SO2202)</name>
    <name type="common">Poplar stem canker fungus</name>
    <name type="synonym">Septoria musiva</name>
    <dbReference type="NCBI Taxonomy" id="692275"/>
    <lineage>
        <taxon>Eukaryota</taxon>
        <taxon>Fungi</taxon>
        <taxon>Dikarya</taxon>
        <taxon>Ascomycota</taxon>
        <taxon>Pezizomycotina</taxon>
        <taxon>Dothideomycetes</taxon>
        <taxon>Dothideomycetidae</taxon>
        <taxon>Mycosphaerellales</taxon>
        <taxon>Mycosphaerellaceae</taxon>
        <taxon>Sphaerulina</taxon>
    </lineage>
</organism>